<gene>
    <name evidence="1" type="ORF">KHX14_08850</name>
</gene>
<evidence type="ECO:0000313" key="2">
    <source>
        <dbReference type="Proteomes" id="UP000751224"/>
    </source>
</evidence>
<sequence length="45" mass="4844">MNVSASTISLIQAHLNPDVEGLQAVIANVKAMTNFGYTDKTNPMH</sequence>
<protein>
    <submittedName>
        <fullName evidence="1">Uncharacterized protein</fullName>
    </submittedName>
</protein>
<accession>A0A943EIS6</accession>
<dbReference type="RefSeq" id="WP_303887832.1">
    <property type="nucleotide sequence ID" value="NZ_JAGZCC010000060.1"/>
</dbReference>
<organism evidence="1 2">
    <name type="scientific">Thomasclavelia spiroformis</name>
    <dbReference type="NCBI Taxonomy" id="29348"/>
    <lineage>
        <taxon>Bacteria</taxon>
        <taxon>Bacillati</taxon>
        <taxon>Bacillota</taxon>
        <taxon>Erysipelotrichia</taxon>
        <taxon>Erysipelotrichales</taxon>
        <taxon>Coprobacillaceae</taxon>
        <taxon>Thomasclavelia</taxon>
    </lineage>
</organism>
<evidence type="ECO:0000313" key="1">
    <source>
        <dbReference type="EMBL" id="MBS5588899.1"/>
    </source>
</evidence>
<name>A0A943EIS6_9FIRM</name>
<dbReference type="Proteomes" id="UP000751224">
    <property type="component" value="Unassembled WGS sequence"/>
</dbReference>
<dbReference type="EMBL" id="JAGZCC010000060">
    <property type="protein sequence ID" value="MBS5588899.1"/>
    <property type="molecule type" value="Genomic_DNA"/>
</dbReference>
<reference evidence="1" key="1">
    <citation type="submission" date="2021-02" db="EMBL/GenBank/DDBJ databases">
        <title>Infant gut strain persistence is associated with maternal origin, phylogeny, and functional potential including surface adhesion and iron acquisition.</title>
        <authorList>
            <person name="Lou Y.C."/>
        </authorList>
    </citation>
    <scope>NUCLEOTIDE SEQUENCE</scope>
    <source>
        <strain evidence="1">L3_108_000G1_dasL3_108_000G1_metabat.metabat.11</strain>
    </source>
</reference>
<dbReference type="AlphaFoldDB" id="A0A943EIS6"/>
<comment type="caution">
    <text evidence="1">The sequence shown here is derived from an EMBL/GenBank/DDBJ whole genome shotgun (WGS) entry which is preliminary data.</text>
</comment>
<proteinExistence type="predicted"/>